<evidence type="ECO:0000259" key="6">
    <source>
        <dbReference type="Pfam" id="PF01368"/>
    </source>
</evidence>
<dbReference type="PANTHER" id="PTHR30255:SF2">
    <property type="entry name" value="SINGLE-STRANDED-DNA-SPECIFIC EXONUCLEASE RECJ"/>
    <property type="match status" value="1"/>
</dbReference>
<dbReference type="InterPro" id="IPR003156">
    <property type="entry name" value="DHHA1_dom"/>
</dbReference>
<accession>A0A1Z4KFB4</accession>
<dbReference type="InterPro" id="IPR051673">
    <property type="entry name" value="SSDNA_exonuclease_RecJ"/>
</dbReference>
<proteinExistence type="inferred from homology"/>
<dbReference type="GO" id="GO:0003676">
    <property type="term" value="F:nucleic acid binding"/>
    <property type="evidence" value="ECO:0007669"/>
    <property type="project" value="InterPro"/>
</dbReference>
<evidence type="ECO:0000256" key="2">
    <source>
        <dbReference type="ARBA" id="ARBA00019841"/>
    </source>
</evidence>
<keyword evidence="4" id="KW-0378">Hydrolase</keyword>
<evidence type="ECO:0000259" key="8">
    <source>
        <dbReference type="Pfam" id="PF17768"/>
    </source>
</evidence>
<dbReference type="InterPro" id="IPR038763">
    <property type="entry name" value="DHH_sf"/>
</dbReference>
<protein>
    <recommendedName>
        <fullName evidence="2">Single-stranded-DNA-specific exonuclease RecJ</fullName>
    </recommendedName>
</protein>
<dbReference type="GO" id="GO:0006281">
    <property type="term" value="P:DNA repair"/>
    <property type="evidence" value="ECO:0007669"/>
    <property type="project" value="InterPro"/>
</dbReference>
<dbReference type="PANTHER" id="PTHR30255">
    <property type="entry name" value="SINGLE-STRANDED-DNA-SPECIFIC EXONUCLEASE RECJ"/>
    <property type="match status" value="1"/>
</dbReference>
<feature type="domain" description="RecJ OB" evidence="8">
    <location>
        <begin position="487"/>
        <end position="596"/>
    </location>
</feature>
<dbReference type="InterPro" id="IPR001667">
    <property type="entry name" value="DDH_dom"/>
</dbReference>
<dbReference type="Pfam" id="PF02272">
    <property type="entry name" value="DHHA1"/>
    <property type="match status" value="1"/>
</dbReference>
<dbReference type="Gene3D" id="3.90.1640.30">
    <property type="match status" value="1"/>
</dbReference>
<keyword evidence="5 9" id="KW-0269">Exonuclease</keyword>
<dbReference type="Pfam" id="PF01368">
    <property type="entry name" value="DHH"/>
    <property type="match status" value="1"/>
</dbReference>
<feature type="domain" description="DDH" evidence="6">
    <location>
        <begin position="83"/>
        <end position="236"/>
    </location>
</feature>
<keyword evidence="3" id="KW-0540">Nuclease</keyword>
<dbReference type="InterPro" id="IPR004610">
    <property type="entry name" value="RecJ"/>
</dbReference>
<dbReference type="Proteomes" id="UP000217507">
    <property type="component" value="Chromosome"/>
</dbReference>
<evidence type="ECO:0000256" key="1">
    <source>
        <dbReference type="ARBA" id="ARBA00005915"/>
    </source>
</evidence>
<evidence type="ECO:0000259" key="7">
    <source>
        <dbReference type="Pfam" id="PF02272"/>
    </source>
</evidence>
<gene>
    <name evidence="9" type="primary">recJ_1</name>
    <name evidence="9" type="ORF">NIES23_03850</name>
</gene>
<sequence>MQWIITATEQPPEWFIQAVKKYVSASKGIYAAQLLWQRGVKEESQLAAFINFKNYQPASAFEFAQEMQLAVARLQQARNKGEKITIWGDFDADGITSTAVLWDGLGQFFQQHQQLNYYIPNRLKESHGLNESGIANLAKQGCTLIVTCDTGSTNIDEIIYAQKLGIDVIVTDHHTLPTERPPVTAIINPRYLPNEHQLFHLSGVGVAYKLIEALYKSLPDVPQNPLEDLLDLVAVGLIADLVQLSGDCRYLAQLGIQRLQTDFQQPPAARRRPGVGRLLELCQRNGDRPTDISFGLGPRINAVSRIQGDASFCVELLTSRDINRCHQLAEVTELANTRRKSLQKDVQAQVTQKLTQLDLSTTSVIVLEDPQWPAGVLGLVAGQVAQETGRPTILLSTEGLGNEEDSSPSPIPNLQLLARGSARSVNSVDLYQLVKHQAHLLHRFGGHPFAAGLSLLAENIPLFTQAINQQLRQTLGSVNLTPAVQADIVVTVADLGKELFLELKLLEPCGMGNPVPKLLIQNCWFENAWHRNQQDWQGKKVQYIKAEFDIRDDSSKNPFPGIWWGHYKDELPIGRCDCIAELDYNTFKKRYEIRLIALRPNPNSELKTQHSTQILDWRNLPNPQYPVPNPQSLILEECPMNWDDLRAWWRRSLYNNQQLVLAWSKPNLQPPQEIWLTLVGIAKYLSRTNQLATRTQILEKLKISDRSLLLGIKALKYWGFTVTRQDRSLQFIWSSNSVVESNADAAIAEFLATISEEQFQQKYFAEVPLSTIVAMVNRV</sequence>
<evidence type="ECO:0000313" key="10">
    <source>
        <dbReference type="Proteomes" id="UP000217507"/>
    </source>
</evidence>
<dbReference type="SUPFAM" id="SSF64182">
    <property type="entry name" value="DHH phosphoesterases"/>
    <property type="match status" value="1"/>
</dbReference>
<dbReference type="Pfam" id="PF17768">
    <property type="entry name" value="RecJ_OB"/>
    <property type="match status" value="1"/>
</dbReference>
<dbReference type="EMBL" id="AP018216">
    <property type="protein sequence ID" value="BAY67607.1"/>
    <property type="molecule type" value="Genomic_DNA"/>
</dbReference>
<comment type="similarity">
    <text evidence="1">Belongs to the RecJ family.</text>
</comment>
<evidence type="ECO:0000313" key="9">
    <source>
        <dbReference type="EMBL" id="BAY67607.1"/>
    </source>
</evidence>
<evidence type="ECO:0000256" key="4">
    <source>
        <dbReference type="ARBA" id="ARBA00022801"/>
    </source>
</evidence>
<evidence type="ECO:0000256" key="5">
    <source>
        <dbReference type="ARBA" id="ARBA00022839"/>
    </source>
</evidence>
<evidence type="ECO:0000256" key="3">
    <source>
        <dbReference type="ARBA" id="ARBA00022722"/>
    </source>
</evidence>
<dbReference type="InterPro" id="IPR041122">
    <property type="entry name" value="RecJ_OB"/>
</dbReference>
<dbReference type="Gene3D" id="3.10.310.30">
    <property type="match status" value="1"/>
</dbReference>
<dbReference type="AlphaFoldDB" id="A0A1Z4KFB4"/>
<reference evidence="9 10" key="1">
    <citation type="submission" date="2017-06" db="EMBL/GenBank/DDBJ databases">
        <title>Genome sequencing of cyanobaciteial culture collection at National Institute for Environmental Studies (NIES).</title>
        <authorList>
            <person name="Hirose Y."/>
            <person name="Shimura Y."/>
            <person name="Fujisawa T."/>
            <person name="Nakamura Y."/>
            <person name="Kawachi M."/>
        </authorList>
    </citation>
    <scope>NUCLEOTIDE SEQUENCE [LARGE SCALE GENOMIC DNA]</scope>
    <source>
        <strain evidence="9 10">NIES-23</strain>
    </source>
</reference>
<feature type="domain" description="DHHA1" evidence="7">
    <location>
        <begin position="362"/>
        <end position="472"/>
    </location>
</feature>
<organism evidence="9 10">
    <name type="scientific">Trichormus variabilis NIES-23</name>
    <dbReference type="NCBI Taxonomy" id="1973479"/>
    <lineage>
        <taxon>Bacteria</taxon>
        <taxon>Bacillati</taxon>
        <taxon>Cyanobacteriota</taxon>
        <taxon>Cyanophyceae</taxon>
        <taxon>Nostocales</taxon>
        <taxon>Nostocaceae</taxon>
        <taxon>Trichormus</taxon>
    </lineage>
</organism>
<dbReference type="GO" id="GO:0008409">
    <property type="term" value="F:5'-3' exonuclease activity"/>
    <property type="evidence" value="ECO:0007669"/>
    <property type="project" value="InterPro"/>
</dbReference>
<dbReference type="GO" id="GO:0006310">
    <property type="term" value="P:DNA recombination"/>
    <property type="evidence" value="ECO:0007669"/>
    <property type="project" value="InterPro"/>
</dbReference>
<name>A0A1Z4KFB4_ANAVA</name>
<dbReference type="NCBIfam" id="TIGR00644">
    <property type="entry name" value="recJ"/>
    <property type="match status" value="1"/>
</dbReference>